<evidence type="ECO:0000313" key="1">
    <source>
        <dbReference type="EMBL" id="KAI4327845.1"/>
    </source>
</evidence>
<dbReference type="EMBL" id="CM039433">
    <property type="protein sequence ID" value="KAI4327845.1"/>
    <property type="molecule type" value="Genomic_DNA"/>
</dbReference>
<protein>
    <submittedName>
        <fullName evidence="1">Uncharacterized protein</fullName>
    </submittedName>
</protein>
<proteinExistence type="predicted"/>
<reference evidence="1 2" key="1">
    <citation type="journal article" date="2022" name="DNA Res.">
        <title>Chromosomal-level genome assembly of the orchid tree Bauhinia variegata (Leguminosae; Cercidoideae) supports the allotetraploid origin hypothesis of Bauhinia.</title>
        <authorList>
            <person name="Zhong Y."/>
            <person name="Chen Y."/>
            <person name="Zheng D."/>
            <person name="Pang J."/>
            <person name="Liu Y."/>
            <person name="Luo S."/>
            <person name="Meng S."/>
            <person name="Qian L."/>
            <person name="Wei D."/>
            <person name="Dai S."/>
            <person name="Zhou R."/>
        </authorList>
    </citation>
    <scope>NUCLEOTIDE SEQUENCE [LARGE SCALE GENOMIC DNA]</scope>
    <source>
        <strain evidence="1">BV-YZ2020</strain>
    </source>
</reference>
<accession>A0ACB9MZA1</accession>
<gene>
    <name evidence="1" type="ORF">L6164_020261</name>
</gene>
<dbReference type="Proteomes" id="UP000828941">
    <property type="component" value="Chromosome 8"/>
</dbReference>
<comment type="caution">
    <text evidence="1">The sequence shown here is derived from an EMBL/GenBank/DDBJ whole genome shotgun (WGS) entry which is preliminary data.</text>
</comment>
<organism evidence="1 2">
    <name type="scientific">Bauhinia variegata</name>
    <name type="common">Purple orchid tree</name>
    <name type="synonym">Phanera variegata</name>
    <dbReference type="NCBI Taxonomy" id="167791"/>
    <lineage>
        <taxon>Eukaryota</taxon>
        <taxon>Viridiplantae</taxon>
        <taxon>Streptophyta</taxon>
        <taxon>Embryophyta</taxon>
        <taxon>Tracheophyta</taxon>
        <taxon>Spermatophyta</taxon>
        <taxon>Magnoliopsida</taxon>
        <taxon>eudicotyledons</taxon>
        <taxon>Gunneridae</taxon>
        <taxon>Pentapetalae</taxon>
        <taxon>rosids</taxon>
        <taxon>fabids</taxon>
        <taxon>Fabales</taxon>
        <taxon>Fabaceae</taxon>
        <taxon>Cercidoideae</taxon>
        <taxon>Cercideae</taxon>
        <taxon>Bauhiniinae</taxon>
        <taxon>Bauhinia</taxon>
    </lineage>
</organism>
<evidence type="ECO:0000313" key="2">
    <source>
        <dbReference type="Proteomes" id="UP000828941"/>
    </source>
</evidence>
<name>A0ACB9MZA1_BAUVA</name>
<keyword evidence="2" id="KW-1185">Reference proteome</keyword>
<sequence>MRFQTSFCEIQSTQKDQKGAKAGPFTRKEVHKYLIFFTNLKEGDKRRLVVTGSSVFSSSNVDVRLKTLRSLLKLHDQRWKLFRLLPSLMASIRHLSESVRSSVRSGIFLFNLTRVVEELVFNSLDAGARKVTVFVGVESCYVKVVDDGAGITRDGLVLVGERYATSKFLNLADLDATSGSFGFRGEALASISEVSLLEIVTRTYGIPNGYRKVLKGCKCLYLGIDDERKEVGTSVIVRDLFYNQPVRRKHMQSSLKKVLQSVKKCVLRLALVRPNILYKVVDIESEDELLCTHSSSSPLSLLSSGFGVEVSSSLRELQVQDDMIKLCGYISGPCNSFSLKALQYVYINSQFVCKGPIHKLLSQLAIRFEHLNAWNADNGFQNKKRTRCQPCPAYILNLTCPRSLYDVTFEPSKTYVQFKDWTPILDFVEKAIKQFWEECLPRGESSNHANYMIQADQLWKEGDMISSEADMSNCRNQNGTDCLDLFSAMSDKLTETTINYLTMKILHPLLVT</sequence>